<evidence type="ECO:0000313" key="3">
    <source>
        <dbReference type="Proteomes" id="UP001451303"/>
    </source>
</evidence>
<feature type="domain" description="Carrier" evidence="1">
    <location>
        <begin position="716"/>
        <end position="763"/>
    </location>
</feature>
<keyword evidence="3" id="KW-1185">Reference proteome</keyword>
<organism evidence="2 3">
    <name type="scientific">Neurospora intermedia</name>
    <dbReference type="NCBI Taxonomy" id="5142"/>
    <lineage>
        <taxon>Eukaryota</taxon>
        <taxon>Fungi</taxon>
        <taxon>Dikarya</taxon>
        <taxon>Ascomycota</taxon>
        <taxon>Pezizomycotina</taxon>
        <taxon>Sordariomycetes</taxon>
        <taxon>Sordariomycetidae</taxon>
        <taxon>Sordariales</taxon>
        <taxon>Sordariaceae</taxon>
        <taxon>Neurospora</taxon>
    </lineage>
</organism>
<sequence>MASPYNTLLSYAQATSQLRSKTASGLDCSQQQRVLNCFRASYTSLSAFIQPSPKPALSTPDLSTILTHGSLQDFANNFALPSKALNVPQRGKLTKPIVCIALLNGPVLAAVCLAVANTCIASPVNCDKAVGAEQFRADVRQTGASVILTSAKDAERFGLTGPSSWTALERLTVLLVESDLVRRDQPTRISIRDLTGQLVTPQAAGCSQPAPNGTDDVAIILFTSGTSGTKKLVPITIQNIVAGVAFVIDSWGLTPDDVCLNMMPLFHIGGLIRNISPIFSGGSVICCSAFDPPLFWDVVQDHGATWYYASPSMHQMILDQAEDRPEALAKSRVRLVCNAAGGLLPALAVKLKETFNGAIVLPSYGMTECMPISTPPTNYKLDKPGTSGIAVGPELAILDWNNIHQPFDTVGRICVRGEPVFPGYLTAEGQYDSSTFTPGGWFDTGDLGRISSDGYLFITGRSKEVINRGGEIISPFEVENAITAAAQDPESPIFNRVSQALCFSVRHDVLQEVVGVVLVTPPGAQRVDTRQLHQALKQSLQQAKWPSRIVYMKDVPKSNNKVLRIKLADRLGLPELTDASRYCDVHYEATCPPPNTSLSVSISSTLCGIDGTIIHRSMTALLPLEIAHRVHQNPQSGGFEVYLAPKEEISDVSELYKVIDSLKSKLPSLVPGYLVPHRFHILQSPLPAKLGTTPTREALESLLYEQNNRPGTGDSSASGNTASQVTRIMASILGLSAHEITADADFFDLGGDSLSFAGVFSPH</sequence>
<dbReference type="Pfam" id="PF00501">
    <property type="entry name" value="AMP-binding"/>
    <property type="match status" value="1"/>
</dbReference>
<comment type="caution">
    <text evidence="2">The sequence shown here is derived from an EMBL/GenBank/DDBJ whole genome shotgun (WGS) entry which is preliminary data.</text>
</comment>
<gene>
    <name evidence="2" type="ORF">QR685DRAFT_544683</name>
</gene>
<dbReference type="InterPro" id="IPR045851">
    <property type="entry name" value="AMP-bd_C_sf"/>
</dbReference>
<name>A0ABR3DGZ3_NEUIN</name>
<dbReference type="Gene3D" id="3.30.300.30">
    <property type="match status" value="1"/>
</dbReference>
<protein>
    <recommendedName>
        <fullName evidence="1">Carrier domain-containing protein</fullName>
    </recommendedName>
</protein>
<dbReference type="Pfam" id="PF00550">
    <property type="entry name" value="PP-binding"/>
    <property type="match status" value="1"/>
</dbReference>
<evidence type="ECO:0000259" key="1">
    <source>
        <dbReference type="PROSITE" id="PS50075"/>
    </source>
</evidence>
<dbReference type="InterPro" id="IPR042099">
    <property type="entry name" value="ANL_N_sf"/>
</dbReference>
<dbReference type="PROSITE" id="PS50075">
    <property type="entry name" value="CARRIER"/>
    <property type="match status" value="1"/>
</dbReference>
<dbReference type="Proteomes" id="UP001451303">
    <property type="component" value="Unassembled WGS sequence"/>
</dbReference>
<dbReference type="PANTHER" id="PTHR43201">
    <property type="entry name" value="ACYL-COA SYNTHETASE"/>
    <property type="match status" value="1"/>
</dbReference>
<accession>A0ABR3DGZ3</accession>
<reference evidence="2 3" key="1">
    <citation type="submission" date="2023-09" db="EMBL/GenBank/DDBJ databases">
        <title>Multi-omics analysis of a traditional fermented food reveals byproduct-associated fungal strains for waste-to-food upcycling.</title>
        <authorList>
            <consortium name="Lawrence Berkeley National Laboratory"/>
            <person name="Rekdal V.M."/>
            <person name="Villalobos-Escobedo J.M."/>
            <person name="Rodriguez-Valeron N."/>
            <person name="Garcia M.O."/>
            <person name="Vasquez D.P."/>
            <person name="Damayanti I."/>
            <person name="Sorensen P.M."/>
            <person name="Baidoo E.E."/>
            <person name="De Carvalho A.C."/>
            <person name="Riley R."/>
            <person name="Lipzen A."/>
            <person name="He G."/>
            <person name="Yan M."/>
            <person name="Haridas S."/>
            <person name="Daum C."/>
            <person name="Yoshinaga Y."/>
            <person name="Ng V."/>
            <person name="Grigoriev I.V."/>
            <person name="Munk R."/>
            <person name="Nuraida L."/>
            <person name="Wijaya C.H."/>
            <person name="Morales P.-C."/>
            <person name="Keasling J.D."/>
        </authorList>
    </citation>
    <scope>NUCLEOTIDE SEQUENCE [LARGE SCALE GENOMIC DNA]</scope>
    <source>
        <strain evidence="2 3">FGSC 2613</strain>
    </source>
</reference>
<dbReference type="InterPro" id="IPR000873">
    <property type="entry name" value="AMP-dep_synth/lig_dom"/>
</dbReference>
<evidence type="ECO:0000313" key="2">
    <source>
        <dbReference type="EMBL" id="KAL0471153.1"/>
    </source>
</evidence>
<dbReference type="PANTHER" id="PTHR43201:SF10">
    <property type="entry name" value="CARRIER DOMAIN-CONTAINING PROTEIN"/>
    <property type="match status" value="1"/>
</dbReference>
<proteinExistence type="predicted"/>
<dbReference type="InterPro" id="IPR009081">
    <property type="entry name" value="PP-bd_ACP"/>
</dbReference>
<dbReference type="SUPFAM" id="SSF47336">
    <property type="entry name" value="ACP-like"/>
    <property type="match status" value="1"/>
</dbReference>
<dbReference type="Gene3D" id="3.40.50.12780">
    <property type="entry name" value="N-terminal domain of ligase-like"/>
    <property type="match status" value="1"/>
</dbReference>
<dbReference type="InterPro" id="IPR036736">
    <property type="entry name" value="ACP-like_sf"/>
</dbReference>
<dbReference type="EMBL" id="JAVLET010000004">
    <property type="protein sequence ID" value="KAL0471153.1"/>
    <property type="molecule type" value="Genomic_DNA"/>
</dbReference>
<dbReference type="Gene3D" id="1.10.1200.10">
    <property type="entry name" value="ACP-like"/>
    <property type="match status" value="1"/>
</dbReference>
<dbReference type="SUPFAM" id="SSF56801">
    <property type="entry name" value="Acetyl-CoA synthetase-like"/>
    <property type="match status" value="1"/>
</dbReference>